<evidence type="ECO:0000256" key="7">
    <source>
        <dbReference type="SAM" id="MobiDB-lite"/>
    </source>
</evidence>
<keyword evidence="4" id="KW-0274">FAD</keyword>
<evidence type="ECO:0000256" key="4">
    <source>
        <dbReference type="ARBA" id="ARBA00022827"/>
    </source>
</evidence>
<evidence type="ECO:0000313" key="10">
    <source>
        <dbReference type="Proteomes" id="UP001166286"/>
    </source>
</evidence>
<evidence type="ECO:0000256" key="2">
    <source>
        <dbReference type="ARBA" id="ARBA00007992"/>
    </source>
</evidence>
<dbReference type="GO" id="GO:0004497">
    <property type="term" value="F:monooxygenase activity"/>
    <property type="evidence" value="ECO:0007669"/>
    <property type="project" value="UniProtKB-KW"/>
</dbReference>
<dbReference type="PRINTS" id="PR00420">
    <property type="entry name" value="RNGMNOXGNASE"/>
</dbReference>
<dbReference type="PANTHER" id="PTHR13789:SF315">
    <property type="entry name" value="FAD-DEPENDENT MONOOXYGENASE MDPD"/>
    <property type="match status" value="1"/>
</dbReference>
<reference evidence="9" key="1">
    <citation type="submission" date="2023-03" db="EMBL/GenBank/DDBJ databases">
        <title>Complete genome of Cladonia borealis.</title>
        <authorList>
            <person name="Park H."/>
        </authorList>
    </citation>
    <scope>NUCLEOTIDE SEQUENCE</scope>
    <source>
        <strain evidence="9">ANT050790</strain>
    </source>
</reference>
<dbReference type="Proteomes" id="UP001166286">
    <property type="component" value="Unassembled WGS sequence"/>
</dbReference>
<gene>
    <name evidence="9" type="ORF">JMJ35_010716</name>
</gene>
<dbReference type="SUPFAM" id="SSF51905">
    <property type="entry name" value="FAD/NAD(P)-binding domain"/>
    <property type="match status" value="1"/>
</dbReference>
<keyword evidence="10" id="KW-1185">Reference proteome</keyword>
<evidence type="ECO:0000256" key="1">
    <source>
        <dbReference type="ARBA" id="ARBA00001974"/>
    </source>
</evidence>
<feature type="compositionally biased region" description="Polar residues" evidence="7">
    <location>
        <begin position="1"/>
        <end position="19"/>
    </location>
</feature>
<evidence type="ECO:0000256" key="6">
    <source>
        <dbReference type="ARBA" id="ARBA00023033"/>
    </source>
</evidence>
<comment type="cofactor">
    <cofactor evidence="1">
        <name>FAD</name>
        <dbReference type="ChEBI" id="CHEBI:57692"/>
    </cofactor>
</comment>
<sequence length="541" mass="60254">MDSQAITSTRSANGLASNGTHHHENGDTAANMASTLKRYPETGILVLIVGSGIGGLMSALECWRKGHSIQILERSAGPVYSGDNLTIQPSALSILRHWPELCKEIEEEHNREIDIGSWTYVSASKIIRSIRTSSQKRNADLENHLDYKHTGEHIYGPNPPSFNDSENIIGRKGPHVAFMQSRIKFYKSLIRQAQRLGLLIEYDKRVVSYYEDDESGIGGVVLKNGERREADVVVAADGIKTSSGRLISGEDIQPKESGMAIYRSAYPTEHALSEPQVKARWDFKKGGRPIWEFWLGPGLHVLVVVTEDIVCWGLTHLDDGSASESWTPDVEPAEVLKVMEREAPGWHPAVAAIMKTAPNGTIIHWKLMWRDLCEKWTSPAGHVVQVGDSAHSFLPSSGNGASQAMEDAITLATCLQLGGKSNISSATKVYNKLRYERVSCAQKMSFVNSQIKHQTDWAAVAKNPKLIRTRFPRWIYQHDPEAYAYEKFSLALHHVLSGGEAEFQNTNFPRGHIFKRWTMEEVMEEIKAGKSVEALLDGDWS</sequence>
<keyword evidence="3" id="KW-0285">Flavoprotein</keyword>
<protein>
    <recommendedName>
        <fullName evidence="8">FAD-binding domain-containing protein</fullName>
    </recommendedName>
</protein>
<feature type="region of interest" description="Disordered" evidence="7">
    <location>
        <begin position="1"/>
        <end position="27"/>
    </location>
</feature>
<dbReference type="EMBL" id="JAFEKC020000027">
    <property type="protein sequence ID" value="KAK0506862.1"/>
    <property type="molecule type" value="Genomic_DNA"/>
</dbReference>
<evidence type="ECO:0000259" key="8">
    <source>
        <dbReference type="Pfam" id="PF01494"/>
    </source>
</evidence>
<name>A0AA39UX34_9LECA</name>
<dbReference type="GO" id="GO:0071949">
    <property type="term" value="F:FAD binding"/>
    <property type="evidence" value="ECO:0007669"/>
    <property type="project" value="InterPro"/>
</dbReference>
<comment type="similarity">
    <text evidence="2">Belongs to the paxM FAD-dependent monooxygenase family.</text>
</comment>
<comment type="caution">
    <text evidence="9">The sequence shown here is derived from an EMBL/GenBank/DDBJ whole genome shotgun (WGS) entry which is preliminary data.</text>
</comment>
<accession>A0AA39UX34</accession>
<feature type="domain" description="FAD-binding" evidence="8">
    <location>
        <begin position="46"/>
        <end position="415"/>
    </location>
</feature>
<evidence type="ECO:0000313" key="9">
    <source>
        <dbReference type="EMBL" id="KAK0506862.1"/>
    </source>
</evidence>
<evidence type="ECO:0000256" key="5">
    <source>
        <dbReference type="ARBA" id="ARBA00023002"/>
    </source>
</evidence>
<dbReference type="InterPro" id="IPR036188">
    <property type="entry name" value="FAD/NAD-bd_sf"/>
</dbReference>
<organism evidence="9 10">
    <name type="scientific">Cladonia borealis</name>
    <dbReference type="NCBI Taxonomy" id="184061"/>
    <lineage>
        <taxon>Eukaryota</taxon>
        <taxon>Fungi</taxon>
        <taxon>Dikarya</taxon>
        <taxon>Ascomycota</taxon>
        <taxon>Pezizomycotina</taxon>
        <taxon>Lecanoromycetes</taxon>
        <taxon>OSLEUM clade</taxon>
        <taxon>Lecanoromycetidae</taxon>
        <taxon>Lecanorales</taxon>
        <taxon>Lecanorineae</taxon>
        <taxon>Cladoniaceae</taxon>
        <taxon>Cladonia</taxon>
    </lineage>
</organism>
<dbReference type="PANTHER" id="PTHR13789">
    <property type="entry name" value="MONOOXYGENASE"/>
    <property type="match status" value="1"/>
</dbReference>
<dbReference type="Pfam" id="PF01494">
    <property type="entry name" value="FAD_binding_3"/>
    <property type="match status" value="1"/>
</dbReference>
<keyword evidence="6" id="KW-0503">Monooxygenase</keyword>
<dbReference type="InterPro" id="IPR050493">
    <property type="entry name" value="FAD-dep_Monooxygenase_BioMet"/>
</dbReference>
<keyword evidence="5" id="KW-0560">Oxidoreductase</keyword>
<dbReference type="AlphaFoldDB" id="A0AA39UX34"/>
<dbReference type="InterPro" id="IPR002938">
    <property type="entry name" value="FAD-bd"/>
</dbReference>
<dbReference type="Gene3D" id="3.50.50.60">
    <property type="entry name" value="FAD/NAD(P)-binding domain"/>
    <property type="match status" value="1"/>
</dbReference>
<proteinExistence type="inferred from homology"/>
<evidence type="ECO:0000256" key="3">
    <source>
        <dbReference type="ARBA" id="ARBA00022630"/>
    </source>
</evidence>